<dbReference type="SUPFAM" id="SSF57783">
    <property type="entry name" value="Zinc beta-ribbon"/>
    <property type="match status" value="1"/>
</dbReference>
<dbReference type="Pfam" id="PF13154">
    <property type="entry name" value="DUF3991"/>
    <property type="match status" value="1"/>
</dbReference>
<evidence type="ECO:0000313" key="3">
    <source>
        <dbReference type="Proteomes" id="UP000325218"/>
    </source>
</evidence>
<dbReference type="InterPro" id="IPR036977">
    <property type="entry name" value="DNA_primase_Znf_CHC2"/>
</dbReference>
<name>A0A5D0CXN9_9BACL</name>
<sequence>MISFDIFLLLPPSSSSLPLIFITKGGYSPMKISKYLTKDEIAQANNINLIEFVKSHGYILENGGRRALHAKRSGGLYFFRDSNKYYHFSTNTRGGPIDFVMQFLRMDFKEAVAYLLVTDVPKYQPAPSLPKPSGGELQLPDKAPNNIRAAWYLIHVRGIDPEIVSCHMYEKKLYQQGKTGNCVFVGYDQNGTAKYCSLRGTRPERSFKQDWPYSDKSYPFHIIGTSHNVYVCESPIDTMSHATLAKLASRDWKADHRISLGCLSDQALERFLYHYDIESIIFCLDNDMDATFYNGSPAPNWGQEAAFKFAHKYSELGYQTSIETPLLKDFNEDLRAIRQANYETKMNLKEEDLGYEC</sequence>
<dbReference type="Gene3D" id="3.40.1360.10">
    <property type="match status" value="1"/>
</dbReference>
<dbReference type="AlphaFoldDB" id="A0A5D0CXN9"/>
<dbReference type="Proteomes" id="UP000325218">
    <property type="component" value="Unassembled WGS sequence"/>
</dbReference>
<keyword evidence="3" id="KW-1185">Reference proteome</keyword>
<gene>
    <name evidence="2" type="ORF">FRY98_03480</name>
</gene>
<accession>A0A5D0CXN9</accession>
<reference evidence="2 3" key="1">
    <citation type="submission" date="2019-08" db="EMBL/GenBank/DDBJ databases">
        <title>Genome sequencing of Paenibacillus faecis DSM 23593(T).</title>
        <authorList>
            <person name="Kook J.-K."/>
            <person name="Park S.-N."/>
            <person name="Lim Y.K."/>
        </authorList>
    </citation>
    <scope>NUCLEOTIDE SEQUENCE [LARGE SCALE GENOMIC DNA]</scope>
    <source>
        <strain evidence="2 3">DSM 23593</strain>
    </source>
</reference>
<dbReference type="OrthoDB" id="9803716at2"/>
<comment type="caution">
    <text evidence="2">The sequence shown here is derived from an EMBL/GenBank/DDBJ whole genome shotgun (WGS) entry which is preliminary data.</text>
</comment>
<protein>
    <submittedName>
        <fullName evidence="2">DUF3991 domain-containing protein</fullName>
    </submittedName>
</protein>
<dbReference type="InterPro" id="IPR025054">
    <property type="entry name" value="DUF3991"/>
</dbReference>
<dbReference type="Gene3D" id="3.90.580.10">
    <property type="entry name" value="Zinc finger, CHC2-type domain"/>
    <property type="match status" value="1"/>
</dbReference>
<dbReference type="Pfam" id="PF13155">
    <property type="entry name" value="Toprim_2"/>
    <property type="match status" value="1"/>
</dbReference>
<dbReference type="GO" id="GO:0003677">
    <property type="term" value="F:DNA binding"/>
    <property type="evidence" value="ECO:0007669"/>
    <property type="project" value="InterPro"/>
</dbReference>
<evidence type="ECO:0000313" key="2">
    <source>
        <dbReference type="EMBL" id="TYA14751.1"/>
    </source>
</evidence>
<organism evidence="2 3">
    <name type="scientific">Paenibacillus faecis</name>
    <dbReference type="NCBI Taxonomy" id="862114"/>
    <lineage>
        <taxon>Bacteria</taxon>
        <taxon>Bacillati</taxon>
        <taxon>Bacillota</taxon>
        <taxon>Bacilli</taxon>
        <taxon>Bacillales</taxon>
        <taxon>Paenibacillaceae</taxon>
        <taxon>Paenibacillus</taxon>
    </lineage>
</organism>
<dbReference type="GO" id="GO:0008270">
    <property type="term" value="F:zinc ion binding"/>
    <property type="evidence" value="ECO:0007669"/>
    <property type="project" value="InterPro"/>
</dbReference>
<evidence type="ECO:0000259" key="1">
    <source>
        <dbReference type="Pfam" id="PF13154"/>
    </source>
</evidence>
<proteinExistence type="predicted"/>
<dbReference type="EMBL" id="VSDO01000001">
    <property type="protein sequence ID" value="TYA14751.1"/>
    <property type="molecule type" value="Genomic_DNA"/>
</dbReference>
<feature type="domain" description="DUF3991" evidence="1">
    <location>
        <begin position="152"/>
        <end position="222"/>
    </location>
</feature>
<dbReference type="GO" id="GO:0006260">
    <property type="term" value="P:DNA replication"/>
    <property type="evidence" value="ECO:0007669"/>
    <property type="project" value="InterPro"/>
</dbReference>